<keyword evidence="4 11" id="KW-0812">Transmembrane</keyword>
<evidence type="ECO:0000256" key="4">
    <source>
        <dbReference type="ARBA" id="ARBA00022692"/>
    </source>
</evidence>
<feature type="binding site" evidence="11">
    <location>
        <position position="78"/>
    </location>
    <ligand>
        <name>Na(+)</name>
        <dbReference type="ChEBI" id="CHEBI:29101"/>
        <note>structural</note>
    </ligand>
</feature>
<reference evidence="12 13" key="1">
    <citation type="submission" date="2024-06" db="EMBL/GenBank/DDBJ databases">
        <title>Genomic Encyclopedia of Type Strains, Phase IV (KMG-IV): sequencing the most valuable type-strain genomes for metagenomic binning, comparative biology and taxonomic classification.</title>
        <authorList>
            <person name="Goeker M."/>
        </authorList>
    </citation>
    <scope>NUCLEOTIDE SEQUENCE [LARGE SCALE GENOMIC DNA]</scope>
    <source>
        <strain evidence="12 13">DSM 29388</strain>
    </source>
</reference>
<dbReference type="NCBIfam" id="TIGR00494">
    <property type="entry name" value="crcB"/>
    <property type="match status" value="1"/>
</dbReference>
<evidence type="ECO:0000256" key="11">
    <source>
        <dbReference type="HAMAP-Rule" id="MF_00454"/>
    </source>
</evidence>
<feature type="transmembrane region" description="Helical" evidence="11">
    <location>
        <begin position="70"/>
        <end position="88"/>
    </location>
</feature>
<comment type="function">
    <text evidence="11">Fluoride-specific ion channel. Important for reducing fluoride concentration in the cell, thus reducing its toxicity.</text>
</comment>
<comment type="similarity">
    <text evidence="9 11">Belongs to the fluoride channel Fluc/FEX (TC 1.A.43) family.</text>
</comment>
<protein>
    <recommendedName>
        <fullName evidence="11">Fluoride-specific ion channel FluC</fullName>
    </recommendedName>
</protein>
<organism evidence="12 13">
    <name type="scientific">Moheibacter stercoris</name>
    <dbReference type="NCBI Taxonomy" id="1628251"/>
    <lineage>
        <taxon>Bacteria</taxon>
        <taxon>Pseudomonadati</taxon>
        <taxon>Bacteroidota</taxon>
        <taxon>Flavobacteriia</taxon>
        <taxon>Flavobacteriales</taxon>
        <taxon>Weeksellaceae</taxon>
        <taxon>Moheibacter</taxon>
    </lineage>
</organism>
<sequence>MEFSRNLIIVGLGGGLGSMARYGVGIFCSNYFPQIFPYGTFLVNVLGCLLMGFFYGILAKHSVLQNDLQLFLLVGICGGFTTFSSFSLENLQLLQNLNYSGFFLYSIGSFLLGILAIWGGLTLTKLI</sequence>
<keyword evidence="7 11" id="KW-0472">Membrane</keyword>
<keyword evidence="2 11" id="KW-1003">Cell membrane</keyword>
<keyword evidence="11" id="KW-0915">Sodium</keyword>
<gene>
    <name evidence="11" type="primary">fluC</name>
    <name evidence="11" type="synonym">crcB</name>
    <name evidence="12" type="ORF">ABID46_000827</name>
</gene>
<evidence type="ECO:0000256" key="3">
    <source>
        <dbReference type="ARBA" id="ARBA00022519"/>
    </source>
</evidence>
<evidence type="ECO:0000256" key="8">
    <source>
        <dbReference type="ARBA" id="ARBA00023303"/>
    </source>
</evidence>
<comment type="activity regulation">
    <text evidence="11">Na(+) is not transported, but it plays an essential structural role and its presence is essential for fluoride channel function.</text>
</comment>
<comment type="caution">
    <text evidence="12">The sequence shown here is derived from an EMBL/GenBank/DDBJ whole genome shotgun (WGS) entry which is preliminary data.</text>
</comment>
<dbReference type="EMBL" id="JBEPMO010000003">
    <property type="protein sequence ID" value="MET3731260.1"/>
    <property type="molecule type" value="Genomic_DNA"/>
</dbReference>
<evidence type="ECO:0000313" key="12">
    <source>
        <dbReference type="EMBL" id="MET3731260.1"/>
    </source>
</evidence>
<dbReference type="RefSeq" id="WP_354507352.1">
    <property type="nucleotide sequence ID" value="NZ_JBEPMO010000003.1"/>
</dbReference>
<keyword evidence="5 11" id="KW-1133">Transmembrane helix</keyword>
<keyword evidence="6 11" id="KW-0406">Ion transport</keyword>
<feature type="transmembrane region" description="Helical" evidence="11">
    <location>
        <begin position="35"/>
        <end position="58"/>
    </location>
</feature>
<evidence type="ECO:0000256" key="10">
    <source>
        <dbReference type="ARBA" id="ARBA00035585"/>
    </source>
</evidence>
<evidence type="ECO:0000256" key="5">
    <source>
        <dbReference type="ARBA" id="ARBA00022989"/>
    </source>
</evidence>
<dbReference type="Proteomes" id="UP001549146">
    <property type="component" value="Unassembled WGS sequence"/>
</dbReference>
<dbReference type="Pfam" id="PF02537">
    <property type="entry name" value="CRCB"/>
    <property type="match status" value="1"/>
</dbReference>
<evidence type="ECO:0000256" key="6">
    <source>
        <dbReference type="ARBA" id="ARBA00023065"/>
    </source>
</evidence>
<evidence type="ECO:0000256" key="1">
    <source>
        <dbReference type="ARBA" id="ARBA00004651"/>
    </source>
</evidence>
<accession>A0ABV2LRQ7</accession>
<keyword evidence="8 11" id="KW-0407">Ion channel</keyword>
<dbReference type="HAMAP" id="MF_00454">
    <property type="entry name" value="FluC"/>
    <property type="match status" value="1"/>
</dbReference>
<proteinExistence type="inferred from homology"/>
<keyword evidence="3" id="KW-0997">Cell inner membrane</keyword>
<keyword evidence="11" id="KW-0813">Transport</keyword>
<name>A0ABV2LRQ7_9FLAO</name>
<keyword evidence="11" id="KW-0479">Metal-binding</keyword>
<evidence type="ECO:0000256" key="2">
    <source>
        <dbReference type="ARBA" id="ARBA00022475"/>
    </source>
</evidence>
<evidence type="ECO:0000256" key="9">
    <source>
        <dbReference type="ARBA" id="ARBA00035120"/>
    </source>
</evidence>
<comment type="subcellular location">
    <subcellularLocation>
        <location evidence="1 11">Cell membrane</location>
        <topology evidence="1 11">Multi-pass membrane protein</topology>
    </subcellularLocation>
</comment>
<dbReference type="PANTHER" id="PTHR28259:SF1">
    <property type="entry name" value="FLUORIDE EXPORT PROTEIN 1-RELATED"/>
    <property type="match status" value="1"/>
</dbReference>
<keyword evidence="13" id="KW-1185">Reference proteome</keyword>
<dbReference type="InterPro" id="IPR003691">
    <property type="entry name" value="FluC"/>
</dbReference>
<evidence type="ECO:0000256" key="7">
    <source>
        <dbReference type="ARBA" id="ARBA00023136"/>
    </source>
</evidence>
<comment type="catalytic activity">
    <reaction evidence="10">
        <text>fluoride(in) = fluoride(out)</text>
        <dbReference type="Rhea" id="RHEA:76159"/>
        <dbReference type="ChEBI" id="CHEBI:17051"/>
    </reaction>
    <physiologicalReaction direction="left-to-right" evidence="10">
        <dbReference type="Rhea" id="RHEA:76160"/>
    </physiologicalReaction>
</comment>
<evidence type="ECO:0000313" key="13">
    <source>
        <dbReference type="Proteomes" id="UP001549146"/>
    </source>
</evidence>
<feature type="binding site" evidence="11">
    <location>
        <position position="81"/>
    </location>
    <ligand>
        <name>Na(+)</name>
        <dbReference type="ChEBI" id="CHEBI:29101"/>
        <note>structural</note>
    </ligand>
</feature>
<dbReference type="PANTHER" id="PTHR28259">
    <property type="entry name" value="FLUORIDE EXPORT PROTEIN 1-RELATED"/>
    <property type="match status" value="1"/>
</dbReference>
<feature type="transmembrane region" description="Helical" evidence="11">
    <location>
        <begin position="100"/>
        <end position="121"/>
    </location>
</feature>